<feature type="chain" id="PRO_5008904972" description="Protein quiver" evidence="2">
    <location>
        <begin position="22"/>
        <end position="165"/>
    </location>
</feature>
<evidence type="ECO:0000313" key="3">
    <source>
        <dbReference type="EMBL" id="ODM99741.1"/>
    </source>
</evidence>
<feature type="transmembrane region" description="Helical" evidence="1">
    <location>
        <begin position="141"/>
        <end position="162"/>
    </location>
</feature>
<accession>A0A1D2N3E0</accession>
<evidence type="ECO:0000256" key="2">
    <source>
        <dbReference type="SAM" id="SignalP"/>
    </source>
</evidence>
<keyword evidence="1" id="KW-0812">Transmembrane</keyword>
<keyword evidence="2" id="KW-0732">Signal</keyword>
<dbReference type="EMBL" id="LJIJ01000258">
    <property type="protein sequence ID" value="ODM99741.1"/>
    <property type="molecule type" value="Genomic_DNA"/>
</dbReference>
<gene>
    <name evidence="3" type="ORF">Ocin01_06947</name>
</gene>
<evidence type="ECO:0000256" key="1">
    <source>
        <dbReference type="SAM" id="Phobius"/>
    </source>
</evidence>
<keyword evidence="1" id="KW-0472">Membrane</keyword>
<dbReference type="AlphaFoldDB" id="A0A1D2N3E0"/>
<dbReference type="Proteomes" id="UP000094527">
    <property type="component" value="Unassembled WGS sequence"/>
</dbReference>
<reference evidence="3 4" key="1">
    <citation type="journal article" date="2016" name="Genome Biol. Evol.">
        <title>Gene Family Evolution Reflects Adaptation to Soil Environmental Stressors in the Genome of the Collembolan Orchesella cincta.</title>
        <authorList>
            <person name="Faddeeva-Vakhrusheva A."/>
            <person name="Derks M.F."/>
            <person name="Anvar S.Y."/>
            <person name="Agamennone V."/>
            <person name="Suring W."/>
            <person name="Smit S."/>
            <person name="van Straalen N.M."/>
            <person name="Roelofs D."/>
        </authorList>
    </citation>
    <scope>NUCLEOTIDE SEQUENCE [LARGE SCALE GENOMIC DNA]</scope>
    <source>
        <tissue evidence="3">Mixed pool</tissue>
    </source>
</reference>
<evidence type="ECO:0008006" key="5">
    <source>
        <dbReference type="Google" id="ProtNLM"/>
    </source>
</evidence>
<feature type="signal peptide" evidence="2">
    <location>
        <begin position="1"/>
        <end position="21"/>
    </location>
</feature>
<proteinExistence type="predicted"/>
<evidence type="ECO:0000313" key="4">
    <source>
        <dbReference type="Proteomes" id="UP000094527"/>
    </source>
</evidence>
<organism evidence="3 4">
    <name type="scientific">Orchesella cincta</name>
    <name type="common">Springtail</name>
    <name type="synonym">Podura cincta</name>
    <dbReference type="NCBI Taxonomy" id="48709"/>
    <lineage>
        <taxon>Eukaryota</taxon>
        <taxon>Metazoa</taxon>
        <taxon>Ecdysozoa</taxon>
        <taxon>Arthropoda</taxon>
        <taxon>Hexapoda</taxon>
        <taxon>Collembola</taxon>
        <taxon>Entomobryomorpha</taxon>
        <taxon>Entomobryoidea</taxon>
        <taxon>Orchesellidae</taxon>
        <taxon>Orchesellinae</taxon>
        <taxon>Orchesella</taxon>
    </lineage>
</organism>
<keyword evidence="4" id="KW-1185">Reference proteome</keyword>
<comment type="caution">
    <text evidence="3">The sequence shown here is derived from an EMBL/GenBank/DDBJ whole genome shotgun (WGS) entry which is preliminary data.</text>
</comment>
<sequence>MCLLTLTLTVSILLAPCPTNALQCWQCSVVGDLGWVSDCETGKHGTSIECIGSNSYCIIARVTTSTHKMFIKDCGNAIGDAQIWCESNYTSGLDAHMETCFCNGTNNCNRFEHNIKTTGQAYSTFMSSSPEGNAYNDGTGLSPMTITLAVMILLGILWKLMWSTQ</sequence>
<name>A0A1D2N3E0_ORCCI</name>
<protein>
    <recommendedName>
        <fullName evidence="5">Protein quiver</fullName>
    </recommendedName>
</protein>
<keyword evidence="1" id="KW-1133">Transmembrane helix</keyword>